<reference evidence="4" key="1">
    <citation type="submission" date="2023-07" db="EMBL/GenBank/DDBJ databases">
        <title>Myceligenerans salitolerans sp. nov., a halotolerant actinomycete isolated from a salt lake in Xinjiang, China.</title>
        <authorList>
            <person name="Guan T."/>
        </authorList>
    </citation>
    <scope>NUCLEOTIDE SEQUENCE [LARGE SCALE GENOMIC DNA]</scope>
    <source>
        <strain evidence="4">XHU 5031</strain>
    </source>
</reference>
<dbReference type="InterPro" id="IPR006311">
    <property type="entry name" value="TAT_signal"/>
</dbReference>
<dbReference type="SUPFAM" id="SSF110087">
    <property type="entry name" value="DR1885-like metal-binding protein"/>
    <property type="match status" value="1"/>
</dbReference>
<dbReference type="PANTHER" id="PTHR36302:SF1">
    <property type="entry name" value="COPPER CHAPERONE PCU(A)C"/>
    <property type="match status" value="1"/>
</dbReference>
<organism evidence="3 4">
    <name type="scientific">Myceligenerans salitolerans</name>
    <dbReference type="NCBI Taxonomy" id="1230528"/>
    <lineage>
        <taxon>Bacteria</taxon>
        <taxon>Bacillati</taxon>
        <taxon>Actinomycetota</taxon>
        <taxon>Actinomycetes</taxon>
        <taxon>Micrococcales</taxon>
        <taxon>Promicromonosporaceae</taxon>
        <taxon>Myceligenerans</taxon>
    </lineage>
</organism>
<dbReference type="InterPro" id="IPR058248">
    <property type="entry name" value="Lxx211020-like"/>
</dbReference>
<accession>A0ABS3ICC5</accession>
<proteinExistence type="predicted"/>
<dbReference type="Gene3D" id="2.60.40.1890">
    <property type="entry name" value="PCu(A)C copper chaperone"/>
    <property type="match status" value="1"/>
</dbReference>
<dbReference type="PROSITE" id="PS51318">
    <property type="entry name" value="TAT"/>
    <property type="match status" value="1"/>
</dbReference>
<dbReference type="InterPro" id="IPR007410">
    <property type="entry name" value="LpqE-like"/>
</dbReference>
<keyword evidence="2" id="KW-0732">Signal</keyword>
<evidence type="ECO:0000313" key="4">
    <source>
        <dbReference type="Proteomes" id="UP000664617"/>
    </source>
</evidence>
<protein>
    <submittedName>
        <fullName evidence="3">Copper chaperone PCu(A)C</fullName>
    </submittedName>
</protein>
<evidence type="ECO:0000256" key="2">
    <source>
        <dbReference type="SAM" id="SignalP"/>
    </source>
</evidence>
<keyword evidence="4" id="KW-1185">Reference proteome</keyword>
<dbReference type="Proteomes" id="UP000664617">
    <property type="component" value="Unassembled WGS sequence"/>
</dbReference>
<comment type="caution">
    <text evidence="3">The sequence shown here is derived from an EMBL/GenBank/DDBJ whole genome shotgun (WGS) entry which is preliminary data.</text>
</comment>
<sequence>MKHPTITRTRLLAAATVAALTLLPAACSGGSEAAPHDSAAARTGAAALTVEDPWAKAADEGMTAVFGTLTNGSGHEVRLVSAESDAAESVELHVFVDDGGTPVMREAGEGLVIPADEPFTLEPGGPHLMLLGVTDPLEPGEDVTVVVTAEDGSTLEITAPVRSFDGANESYEPDGDGSVNRSGHSGGNHSGHEEDR</sequence>
<dbReference type="Pfam" id="PF04314">
    <property type="entry name" value="PCuAC"/>
    <property type="match status" value="1"/>
</dbReference>
<dbReference type="InterPro" id="IPR036182">
    <property type="entry name" value="PCuAC_sf"/>
</dbReference>
<feature type="chain" id="PRO_5047526307" evidence="2">
    <location>
        <begin position="34"/>
        <end position="196"/>
    </location>
</feature>
<name>A0ABS3ICC5_9MICO</name>
<dbReference type="RefSeq" id="WP_207276535.1">
    <property type="nucleotide sequence ID" value="NZ_JAFMPK010000047.1"/>
</dbReference>
<dbReference type="EMBL" id="JAFMPK010000047">
    <property type="protein sequence ID" value="MBO0610614.1"/>
    <property type="molecule type" value="Genomic_DNA"/>
</dbReference>
<feature type="signal peptide" evidence="2">
    <location>
        <begin position="1"/>
        <end position="33"/>
    </location>
</feature>
<feature type="region of interest" description="Disordered" evidence="1">
    <location>
        <begin position="157"/>
        <end position="196"/>
    </location>
</feature>
<evidence type="ECO:0000256" key="1">
    <source>
        <dbReference type="SAM" id="MobiDB-lite"/>
    </source>
</evidence>
<gene>
    <name evidence="3" type="ORF">J0911_16400</name>
</gene>
<evidence type="ECO:0000313" key="3">
    <source>
        <dbReference type="EMBL" id="MBO0610614.1"/>
    </source>
</evidence>
<dbReference type="PANTHER" id="PTHR36302">
    <property type="entry name" value="BLR7088 PROTEIN"/>
    <property type="match status" value="1"/>
</dbReference>